<evidence type="ECO:0000256" key="4">
    <source>
        <dbReference type="ARBA" id="ARBA00011037"/>
    </source>
</evidence>
<dbReference type="GO" id="GO:0008652">
    <property type="term" value="P:amino acid biosynthetic process"/>
    <property type="evidence" value="ECO:0007669"/>
    <property type="project" value="UniProtKB-KW"/>
</dbReference>
<keyword evidence="10" id="KW-0028">Amino-acid biosynthesis</keyword>
<dbReference type="InterPro" id="IPR000587">
    <property type="entry name" value="Creatinase_N"/>
</dbReference>
<dbReference type="PANTHER" id="PTHR46112">
    <property type="entry name" value="AMINOPEPTIDASE"/>
    <property type="match status" value="1"/>
</dbReference>
<dbReference type="NCBIfam" id="NF003804">
    <property type="entry name" value="PRK05395.1-1"/>
    <property type="match status" value="1"/>
</dbReference>
<dbReference type="NCBIfam" id="TIGR01088">
    <property type="entry name" value="aroQ"/>
    <property type="match status" value="1"/>
</dbReference>
<dbReference type="InterPro" id="IPR001874">
    <property type="entry name" value="DHquinase_II"/>
</dbReference>
<feature type="binding site" evidence="10">
    <location>
        <position position="76"/>
    </location>
    <ligand>
        <name>substrate</name>
    </ligand>
</feature>
<keyword evidence="14" id="KW-1185">Reference proteome</keyword>
<dbReference type="Pfam" id="PF00557">
    <property type="entry name" value="Peptidase_M24"/>
    <property type="match status" value="1"/>
</dbReference>
<comment type="function">
    <text evidence="10">Catalyzes a trans-dehydration via an enolate intermediate.</text>
</comment>
<keyword evidence="8" id="KW-0378">Hydrolase</keyword>
<dbReference type="UniPathway" id="UPA00053">
    <property type="reaction ID" value="UER00086"/>
</dbReference>
<dbReference type="InterPro" id="IPR000994">
    <property type="entry name" value="Pept_M24"/>
</dbReference>
<keyword evidence="10" id="KW-0057">Aromatic amino acid biosynthesis</keyword>
<evidence type="ECO:0000256" key="7">
    <source>
        <dbReference type="ARBA" id="ARBA00022723"/>
    </source>
</evidence>
<evidence type="ECO:0000256" key="10">
    <source>
        <dbReference type="HAMAP-Rule" id="MF_00169"/>
    </source>
</evidence>
<dbReference type="GO" id="GO:0046872">
    <property type="term" value="F:metal ion binding"/>
    <property type="evidence" value="ECO:0007669"/>
    <property type="project" value="UniProtKB-KW"/>
</dbReference>
<dbReference type="PROSITE" id="PS00491">
    <property type="entry name" value="PROLINE_PEPTIDASE"/>
    <property type="match status" value="1"/>
</dbReference>
<keyword evidence="7" id="KW-0479">Metal-binding</keyword>
<sequence>MLLNGPNLNLLGRREPARYGTTTLAEIEKAVSELGRSWGWEVVCFQSNHEGALIDCIHNAFGRVDLIIINPGAYTHTSVALRDALAGVAIPVIEVHLSNIHAREEFRHHSFIAPIAVGQIAGFGADGYRLAMEGARHYLTVRKGGEGQHRPEQSPVPLAQAAQSRVARLRQRWGDGIDAFLILSPENRRYLSGFTGSAGFLLVDREGQWLATDFRYWEQAREQAPDWTLLRQKGAWTEALREAVADRGWRNIAVESDVVTLEQQQKLRTALPDVHWVPRQGVVESLRMVKDEGEQLALSRAAALADRGFQHILGYMRPGMTERDVALELEFFLRREGAQGVSFAFIVASGERSALPHGVASDKKIGTGELITLDFGCILEGYCSDMTRTVIFGPPTAEQRKVYDTVLDAQKRALDAIAPGKSGRAIDRIARDVIEAAGYGEHFGHGLGHGVGLLVHENPRLSALSEDVLEPGHVVTVEPGIYIPGWGGVRIEDLVIVTADGCRNLTTSPKELLVL</sequence>
<dbReference type="GO" id="GO:0009073">
    <property type="term" value="P:aromatic amino acid family biosynthetic process"/>
    <property type="evidence" value="ECO:0007669"/>
    <property type="project" value="UniProtKB-KW"/>
</dbReference>
<dbReference type="PROSITE" id="PS01029">
    <property type="entry name" value="DEHYDROQUINASE_II"/>
    <property type="match status" value="1"/>
</dbReference>
<dbReference type="FunFam" id="3.90.230.10:FF:000014">
    <property type="entry name" value="Aminopeptidase P family protein"/>
    <property type="match status" value="1"/>
</dbReference>
<comment type="pathway">
    <text evidence="2 10">Metabolic intermediate biosynthesis; chorismate biosynthesis; chorismate from D-erythrose 4-phosphate and phosphoenolpyruvate: step 3/7.</text>
</comment>
<dbReference type="Pfam" id="PF01321">
    <property type="entry name" value="Creatinase_N"/>
    <property type="match status" value="1"/>
</dbReference>
<evidence type="ECO:0000256" key="2">
    <source>
        <dbReference type="ARBA" id="ARBA00004902"/>
    </source>
</evidence>
<feature type="active site" description="Proton donor" evidence="10">
    <location>
        <position position="96"/>
    </location>
</feature>
<dbReference type="SUPFAM" id="SSF55920">
    <property type="entry name" value="Creatinase/aminopeptidase"/>
    <property type="match status" value="1"/>
</dbReference>
<dbReference type="Proteomes" id="UP000008550">
    <property type="component" value="Chromosome"/>
</dbReference>
<accession>B0TEH0</accession>
<dbReference type="SUPFAM" id="SSF53092">
    <property type="entry name" value="Creatinase/prolidase N-terminal domain"/>
    <property type="match status" value="1"/>
</dbReference>
<dbReference type="AlphaFoldDB" id="B0TEH0"/>
<evidence type="ECO:0000256" key="1">
    <source>
        <dbReference type="ARBA" id="ARBA00001864"/>
    </source>
</evidence>
<feature type="binding site" evidence="10">
    <location>
        <position position="107"/>
    </location>
    <ligand>
        <name>substrate</name>
    </ligand>
</feature>
<protein>
    <recommendedName>
        <fullName evidence="6 10">3-dehydroquinate dehydratase</fullName>
        <shortName evidence="10">3-dehydroquinase</shortName>
        <ecNumber evidence="6 10">4.2.1.10</ecNumber>
    </recommendedName>
    <alternativeName>
        <fullName evidence="10">Type II DHQase</fullName>
    </alternativeName>
</protein>
<feature type="domain" description="Creatinase N-terminal" evidence="12">
    <location>
        <begin position="165"/>
        <end position="289"/>
    </location>
</feature>
<comment type="subunit">
    <text evidence="5 10">Homododecamer.</text>
</comment>
<dbReference type="eggNOG" id="COG0757">
    <property type="taxonomic scope" value="Bacteria"/>
</dbReference>
<feature type="site" description="Transition state stabilizer" evidence="10">
    <location>
        <position position="14"/>
    </location>
</feature>
<dbReference type="PRINTS" id="PR00599">
    <property type="entry name" value="MAPEPTIDASE"/>
</dbReference>
<dbReference type="NCBIfam" id="NF003807">
    <property type="entry name" value="PRK05395.1-4"/>
    <property type="match status" value="1"/>
</dbReference>
<dbReference type="Gene3D" id="3.40.350.10">
    <property type="entry name" value="Creatinase/prolidase N-terminal domain"/>
    <property type="match status" value="1"/>
</dbReference>
<gene>
    <name evidence="10" type="primary">aroQ</name>
    <name evidence="13" type="ORF">HM1_0270</name>
</gene>
<comment type="similarity">
    <text evidence="3">Belongs to the peptidase M24B family.</text>
</comment>
<dbReference type="KEGG" id="hmo:HM1_0270"/>
<dbReference type="InterPro" id="IPR001714">
    <property type="entry name" value="Pept_M24_MAP"/>
</dbReference>
<comment type="similarity">
    <text evidence="4 10">Belongs to the type-II 3-dehydroquinase family.</text>
</comment>
<evidence type="ECO:0000313" key="14">
    <source>
        <dbReference type="Proteomes" id="UP000008550"/>
    </source>
</evidence>
<evidence type="ECO:0000256" key="9">
    <source>
        <dbReference type="ARBA" id="ARBA00023239"/>
    </source>
</evidence>
<dbReference type="InterPro" id="IPR036441">
    <property type="entry name" value="DHquinase_II_sf"/>
</dbReference>
<evidence type="ECO:0000256" key="6">
    <source>
        <dbReference type="ARBA" id="ARBA00012060"/>
    </source>
</evidence>
<evidence type="ECO:0000256" key="3">
    <source>
        <dbReference type="ARBA" id="ARBA00008766"/>
    </source>
</evidence>
<feature type="active site" description="Proton acceptor" evidence="10">
    <location>
        <position position="19"/>
    </location>
</feature>
<proteinExistence type="inferred from homology"/>
<dbReference type="STRING" id="498761.HM1_0270"/>
<dbReference type="Pfam" id="PF01220">
    <property type="entry name" value="DHquinase_II"/>
    <property type="match status" value="1"/>
</dbReference>
<dbReference type="CDD" id="cd00466">
    <property type="entry name" value="DHQase_II"/>
    <property type="match status" value="1"/>
</dbReference>
<dbReference type="GO" id="GO:0008235">
    <property type="term" value="F:metalloexopeptidase activity"/>
    <property type="evidence" value="ECO:0007669"/>
    <property type="project" value="UniProtKB-ARBA"/>
</dbReference>
<dbReference type="EMBL" id="CP000930">
    <property type="protein sequence ID" value="ABZ82889.1"/>
    <property type="molecule type" value="Genomic_DNA"/>
</dbReference>
<evidence type="ECO:0000256" key="5">
    <source>
        <dbReference type="ARBA" id="ARBA00011193"/>
    </source>
</evidence>
<organism evidence="13 14">
    <name type="scientific">Heliobacterium modesticaldum (strain ATCC 51547 / Ice1)</name>
    <dbReference type="NCBI Taxonomy" id="498761"/>
    <lineage>
        <taxon>Bacteria</taxon>
        <taxon>Bacillati</taxon>
        <taxon>Bacillota</taxon>
        <taxon>Clostridia</taxon>
        <taxon>Eubacteriales</taxon>
        <taxon>Heliobacteriaceae</taxon>
        <taxon>Heliomicrobium</taxon>
    </lineage>
</organism>
<dbReference type="SUPFAM" id="SSF52304">
    <property type="entry name" value="Type II 3-dehydroquinate dehydratase"/>
    <property type="match status" value="1"/>
</dbReference>
<keyword evidence="9 10" id="KW-0456">Lyase</keyword>
<dbReference type="NCBIfam" id="NF003806">
    <property type="entry name" value="PRK05395.1-3"/>
    <property type="match status" value="1"/>
</dbReference>
<comment type="catalytic activity">
    <reaction evidence="1 10">
        <text>3-dehydroquinate = 3-dehydroshikimate + H2O</text>
        <dbReference type="Rhea" id="RHEA:21096"/>
        <dbReference type="ChEBI" id="CHEBI:15377"/>
        <dbReference type="ChEBI" id="CHEBI:16630"/>
        <dbReference type="ChEBI" id="CHEBI:32364"/>
        <dbReference type="EC" id="4.2.1.10"/>
    </reaction>
</comment>
<dbReference type="GO" id="GO:0004177">
    <property type="term" value="F:aminopeptidase activity"/>
    <property type="evidence" value="ECO:0007669"/>
    <property type="project" value="UniProtKB-ARBA"/>
</dbReference>
<evidence type="ECO:0000256" key="8">
    <source>
        <dbReference type="ARBA" id="ARBA00022801"/>
    </source>
</evidence>
<evidence type="ECO:0000259" key="12">
    <source>
        <dbReference type="Pfam" id="PF01321"/>
    </source>
</evidence>
<feature type="binding site" evidence="10">
    <location>
        <position position="83"/>
    </location>
    <ligand>
        <name>substrate</name>
    </ligand>
</feature>
<dbReference type="HAMAP" id="MF_00169">
    <property type="entry name" value="AroQ"/>
    <property type="match status" value="1"/>
</dbReference>
<dbReference type="Gene3D" id="3.40.50.9100">
    <property type="entry name" value="Dehydroquinase, class II"/>
    <property type="match status" value="1"/>
</dbReference>
<dbReference type="InterPro" id="IPR029149">
    <property type="entry name" value="Creatin/AminoP/Spt16_N"/>
</dbReference>
<dbReference type="InterPro" id="IPR001131">
    <property type="entry name" value="Peptidase_M24B_aminopep-P_CS"/>
</dbReference>
<dbReference type="EC" id="4.2.1.10" evidence="6 10"/>
<dbReference type="InterPro" id="IPR018509">
    <property type="entry name" value="DHquinase_II_CS"/>
</dbReference>
<dbReference type="PANTHER" id="PTHR46112:SF3">
    <property type="entry name" value="AMINOPEPTIDASE YPDF"/>
    <property type="match status" value="1"/>
</dbReference>
<dbReference type="CDD" id="cd01092">
    <property type="entry name" value="APP-like"/>
    <property type="match status" value="1"/>
</dbReference>
<dbReference type="Gene3D" id="3.90.230.10">
    <property type="entry name" value="Creatinase/methionine aminopeptidase superfamily"/>
    <property type="match status" value="1"/>
</dbReference>
<feature type="domain" description="Peptidase M24" evidence="11">
    <location>
        <begin position="298"/>
        <end position="499"/>
    </location>
</feature>
<reference evidence="13 14" key="1">
    <citation type="journal article" date="2008" name="J. Bacteriol.">
        <title>The genome of Heliobacterium modesticaldum, a phototrophic representative of the Firmicutes containing the simplest photosynthetic apparatus.</title>
        <authorList>
            <person name="Sattley W.M."/>
            <person name="Madigan M.T."/>
            <person name="Swingley W.D."/>
            <person name="Cheung P.C."/>
            <person name="Clocksin K.M."/>
            <person name="Conrad A.L."/>
            <person name="Dejesa L.C."/>
            <person name="Honchak B.M."/>
            <person name="Jung D.O."/>
            <person name="Karbach L.E."/>
            <person name="Kurdoglu A."/>
            <person name="Lahiri S."/>
            <person name="Mastrian S.D."/>
            <person name="Page L.E."/>
            <person name="Taylor H.L."/>
            <person name="Wang Z.T."/>
            <person name="Raymond J."/>
            <person name="Chen M."/>
            <person name="Blankenship R.E."/>
            <person name="Touchman J.W."/>
        </authorList>
    </citation>
    <scope>NUCLEOTIDE SEQUENCE [LARGE SCALE GENOMIC DNA]</scope>
    <source>
        <strain evidence="14">ATCC 51547 / Ice1</strain>
    </source>
</reference>
<dbReference type="eggNOG" id="COG0006">
    <property type="taxonomic scope" value="Bacteria"/>
</dbReference>
<dbReference type="GO" id="GO:0009423">
    <property type="term" value="P:chorismate biosynthetic process"/>
    <property type="evidence" value="ECO:0007669"/>
    <property type="project" value="UniProtKB-UniRule"/>
</dbReference>
<dbReference type="NCBIfam" id="NF003805">
    <property type="entry name" value="PRK05395.1-2"/>
    <property type="match status" value="1"/>
</dbReference>
<dbReference type="InterPro" id="IPR050659">
    <property type="entry name" value="Peptidase_M24B"/>
</dbReference>
<dbReference type="InterPro" id="IPR036005">
    <property type="entry name" value="Creatinase/aminopeptidase-like"/>
</dbReference>
<dbReference type="GO" id="GO:0003855">
    <property type="term" value="F:3-dehydroquinate dehydratase activity"/>
    <property type="evidence" value="ECO:0007669"/>
    <property type="project" value="UniProtKB-UniRule"/>
</dbReference>
<name>B0TEH0_HELMI</name>
<feature type="binding site" evidence="10">
    <location>
        <begin position="97"/>
        <end position="98"/>
    </location>
    <ligand>
        <name>substrate</name>
    </ligand>
</feature>
<feature type="binding site" evidence="10">
    <location>
        <position position="70"/>
    </location>
    <ligand>
        <name>substrate</name>
    </ligand>
</feature>
<dbReference type="HOGENOM" id="CLU_017266_4_0_9"/>
<dbReference type="RefSeq" id="WP_012281663.1">
    <property type="nucleotide sequence ID" value="NC_010337.2"/>
</dbReference>
<evidence type="ECO:0000259" key="11">
    <source>
        <dbReference type="Pfam" id="PF00557"/>
    </source>
</evidence>
<evidence type="ECO:0000313" key="13">
    <source>
        <dbReference type="EMBL" id="ABZ82889.1"/>
    </source>
</evidence>